<reference evidence="1" key="1">
    <citation type="journal article" date="2018" name="Genome Biol.">
        <title>SKESA: strategic k-mer extension for scrupulous assemblies.</title>
        <authorList>
            <person name="Souvorov A."/>
            <person name="Agarwala R."/>
            <person name="Lipman D.J."/>
        </authorList>
    </citation>
    <scope>NUCLEOTIDE SEQUENCE</scope>
    <source>
        <strain evidence="1">OLC2673_Aeromonas</strain>
    </source>
</reference>
<dbReference type="Proteomes" id="UP000859505">
    <property type="component" value="Unassembled WGS sequence"/>
</dbReference>
<organism evidence="1 2">
    <name type="scientific">Aeromonas hydrophila</name>
    <dbReference type="NCBI Taxonomy" id="644"/>
    <lineage>
        <taxon>Bacteria</taxon>
        <taxon>Pseudomonadati</taxon>
        <taxon>Pseudomonadota</taxon>
        <taxon>Gammaproteobacteria</taxon>
        <taxon>Aeromonadales</taxon>
        <taxon>Aeromonadaceae</taxon>
        <taxon>Aeromonas</taxon>
    </lineage>
</organism>
<name>A0AAD3UCL4_AERHY</name>
<gene>
    <name evidence="1" type="ORF">JAJ28_003094</name>
</gene>
<comment type="caution">
    <text evidence="1">The sequence shown here is derived from an EMBL/GenBank/DDBJ whole genome shotgun (WGS) entry which is preliminary data.</text>
</comment>
<proteinExistence type="predicted"/>
<protein>
    <submittedName>
        <fullName evidence="1">DUF3289 family protein</fullName>
    </submittedName>
</protein>
<dbReference type="InterPro" id="IPR017483">
    <property type="entry name" value="CHP03034"/>
</dbReference>
<reference evidence="1" key="2">
    <citation type="submission" date="2020-01" db="EMBL/GenBank/DDBJ databases">
        <authorList>
            <consortium name="NCBI Pathogen Detection Project"/>
        </authorList>
    </citation>
    <scope>NUCLEOTIDE SEQUENCE</scope>
    <source>
        <strain evidence="1">OLC2673_Aeromonas</strain>
    </source>
</reference>
<sequence>MQKPDLRDIKTLTKDEFNRILSTAGGSLPDGSKVALGFSSDVFACCRVQGDQISVHGSDKFEQTIKSAFASAKPTMWFGSAEKERPKVERPIPQLQPKTDTKSATTYKVPVLIYKSPREREKKIDGSKADDMVYGDMTAQQIKSMPFLLGKLGDDLNIKDLETMSPQPLLHTFREMATFWFSDDSLKMNTLAMIQHFEKGKGTDYRNSVLTKEIRSSPQTQAFSKTIIDEVIAQNKQLKGEINQLDLSKLMDGYKARQQGFRLPIFNDYITDVPRGTTIAVNDVWAGKAEITKYEKFGNFFKGTIRITFFDHFGLDGPDIGPDPTTGHIKPYGLLPGFRAWFILQHYDRFAFRPFVTVMEMDYPFSGEIQ</sequence>
<dbReference type="AlphaFoldDB" id="A0AAD3UCL4"/>
<dbReference type="Pfam" id="PF11692">
    <property type="entry name" value="DUF3289"/>
    <property type="match status" value="1"/>
</dbReference>
<evidence type="ECO:0000313" key="1">
    <source>
        <dbReference type="EMBL" id="HAT6345328.1"/>
    </source>
</evidence>
<accession>A0AAD3UCL4</accession>
<evidence type="ECO:0000313" key="2">
    <source>
        <dbReference type="Proteomes" id="UP000859505"/>
    </source>
</evidence>
<dbReference type="EMBL" id="DACTUL010000026">
    <property type="protein sequence ID" value="HAT6345328.1"/>
    <property type="molecule type" value="Genomic_DNA"/>
</dbReference>